<dbReference type="EC" id="3.1.2.-" evidence="5"/>
<evidence type="ECO:0000313" key="5">
    <source>
        <dbReference type="EMBL" id="MET4576503.1"/>
    </source>
</evidence>
<reference evidence="5 6" key="1">
    <citation type="submission" date="2024-06" db="EMBL/GenBank/DDBJ databases">
        <title>Sorghum-associated microbial communities from plants grown in Nebraska, USA.</title>
        <authorList>
            <person name="Schachtman D."/>
        </authorList>
    </citation>
    <scope>NUCLEOTIDE SEQUENCE [LARGE SCALE GENOMIC DNA]</scope>
    <source>
        <strain evidence="5 6">2709</strain>
    </source>
</reference>
<dbReference type="InterPro" id="IPR040170">
    <property type="entry name" value="Cytosol_ACT"/>
</dbReference>
<evidence type="ECO:0000256" key="1">
    <source>
        <dbReference type="ARBA" id="ARBA00010458"/>
    </source>
</evidence>
<protein>
    <submittedName>
        <fullName evidence="5">Acyl-CoA thioesterase YciA</fullName>
        <ecNumber evidence="5">3.1.2.-</ecNumber>
    </submittedName>
</protein>
<sequence length="143" mass="15382">MGRRILRKLRSMTSPQGTSELQELVLPVMANHHGTLFAGQGLQLMAKAAFLAARSLAHREVVMGGVTGVEFTAPIPVGYTLTLRAWVSRVGCSSMTVCVSGYTEAPAAPPEEALKGVFEMVAIDGKGRPTAIESNYMKQEFRS</sequence>
<dbReference type="PANTHER" id="PTHR11049:SF24">
    <property type="entry name" value="CYTOSOLIC ACYL COENZYME A THIOESTER HYDROLASE"/>
    <property type="match status" value="1"/>
</dbReference>
<evidence type="ECO:0000313" key="6">
    <source>
        <dbReference type="Proteomes" id="UP001549320"/>
    </source>
</evidence>
<keyword evidence="2 3" id="KW-0378">Hydrolase</keyword>
<organism evidence="5 6">
    <name type="scientific">Ottowia thiooxydans</name>
    <dbReference type="NCBI Taxonomy" id="219182"/>
    <lineage>
        <taxon>Bacteria</taxon>
        <taxon>Pseudomonadati</taxon>
        <taxon>Pseudomonadota</taxon>
        <taxon>Betaproteobacteria</taxon>
        <taxon>Burkholderiales</taxon>
        <taxon>Comamonadaceae</taxon>
        <taxon>Ottowia</taxon>
    </lineage>
</organism>
<dbReference type="PROSITE" id="PS51770">
    <property type="entry name" value="HOTDOG_ACOT"/>
    <property type="match status" value="1"/>
</dbReference>
<dbReference type="EMBL" id="JBEPSH010000003">
    <property type="protein sequence ID" value="MET4576503.1"/>
    <property type="molecule type" value="Genomic_DNA"/>
</dbReference>
<dbReference type="PANTHER" id="PTHR11049">
    <property type="entry name" value="ACYL COENZYME A THIOESTER HYDROLASE"/>
    <property type="match status" value="1"/>
</dbReference>
<keyword evidence="6" id="KW-1185">Reference proteome</keyword>
<comment type="caution">
    <text evidence="5">The sequence shown here is derived from an EMBL/GenBank/DDBJ whole genome shotgun (WGS) entry which is preliminary data.</text>
</comment>
<dbReference type="Gene3D" id="3.10.129.10">
    <property type="entry name" value="Hotdog Thioesterase"/>
    <property type="match status" value="1"/>
</dbReference>
<dbReference type="InterPro" id="IPR006683">
    <property type="entry name" value="Thioestr_dom"/>
</dbReference>
<dbReference type="SUPFAM" id="SSF54637">
    <property type="entry name" value="Thioesterase/thiol ester dehydrase-isomerase"/>
    <property type="match status" value="1"/>
</dbReference>
<evidence type="ECO:0000256" key="2">
    <source>
        <dbReference type="ARBA" id="ARBA00022801"/>
    </source>
</evidence>
<dbReference type="Proteomes" id="UP001549320">
    <property type="component" value="Unassembled WGS sequence"/>
</dbReference>
<dbReference type="Pfam" id="PF03061">
    <property type="entry name" value="4HBT"/>
    <property type="match status" value="1"/>
</dbReference>
<name>A0ABV2Q645_9BURK</name>
<comment type="similarity">
    <text evidence="1">Belongs to the acyl coenzyme A hydrolase family.</text>
</comment>
<dbReference type="InterPro" id="IPR033120">
    <property type="entry name" value="HOTDOG_ACOT"/>
</dbReference>
<accession>A0ABV2Q645</accession>
<dbReference type="InterPro" id="IPR029069">
    <property type="entry name" value="HotDog_dom_sf"/>
</dbReference>
<dbReference type="CDD" id="cd03442">
    <property type="entry name" value="BFIT_BACH"/>
    <property type="match status" value="1"/>
</dbReference>
<evidence type="ECO:0000259" key="4">
    <source>
        <dbReference type="PROSITE" id="PS51770"/>
    </source>
</evidence>
<dbReference type="GO" id="GO:0016787">
    <property type="term" value="F:hydrolase activity"/>
    <property type="evidence" value="ECO:0007669"/>
    <property type="project" value="UniProtKB-KW"/>
</dbReference>
<gene>
    <name evidence="5" type="ORF">ABIE13_001612</name>
</gene>
<proteinExistence type="inferred from homology"/>
<evidence type="ECO:0000256" key="3">
    <source>
        <dbReference type="PROSITE-ProRule" id="PRU01106"/>
    </source>
</evidence>
<feature type="domain" description="HotDog ACOT-type" evidence="4">
    <location>
        <begin position="15"/>
        <end position="126"/>
    </location>
</feature>